<evidence type="ECO:0000313" key="1">
    <source>
        <dbReference type="EMBL" id="CAB4152862.1"/>
    </source>
</evidence>
<dbReference type="EMBL" id="LR796588">
    <property type="protein sequence ID" value="CAB4152862.1"/>
    <property type="molecule type" value="Genomic_DNA"/>
</dbReference>
<proteinExistence type="predicted"/>
<name>A0A6J5N2F2_9CAUD</name>
<protein>
    <submittedName>
        <fullName evidence="1">Uncharacterized protein</fullName>
    </submittedName>
</protein>
<gene>
    <name evidence="1" type="ORF">UFOVP609_31</name>
</gene>
<organism evidence="1">
    <name type="scientific">uncultured Caudovirales phage</name>
    <dbReference type="NCBI Taxonomy" id="2100421"/>
    <lineage>
        <taxon>Viruses</taxon>
        <taxon>Duplodnaviria</taxon>
        <taxon>Heunggongvirae</taxon>
        <taxon>Uroviricota</taxon>
        <taxon>Caudoviricetes</taxon>
        <taxon>Peduoviridae</taxon>
        <taxon>Maltschvirus</taxon>
        <taxon>Maltschvirus maltsch</taxon>
    </lineage>
</organism>
<accession>A0A6J5N2F2</accession>
<reference evidence="1" key="1">
    <citation type="submission" date="2020-04" db="EMBL/GenBank/DDBJ databases">
        <authorList>
            <person name="Chiriac C."/>
            <person name="Salcher M."/>
            <person name="Ghai R."/>
            <person name="Kavagutti S V."/>
        </authorList>
    </citation>
    <scope>NUCLEOTIDE SEQUENCE</scope>
</reference>
<sequence>MHQIKEIMDTVKVSEEEAKAIYYVVENEALLDWSEATARQYKQAFQFAQQFIANGNSWE</sequence>